<dbReference type="EMBL" id="JASWJB010000128">
    <property type="protein sequence ID" value="KAK2595554.1"/>
    <property type="molecule type" value="Genomic_DNA"/>
</dbReference>
<feature type="compositionally biased region" description="Acidic residues" evidence="1">
    <location>
        <begin position="182"/>
        <end position="192"/>
    </location>
</feature>
<dbReference type="GO" id="GO:0005634">
    <property type="term" value="C:nucleus"/>
    <property type="evidence" value="ECO:0007669"/>
    <property type="project" value="TreeGrafter"/>
</dbReference>
<reference evidence="2" key="1">
    <citation type="submission" date="2023-06" db="EMBL/GenBank/DDBJ databases">
        <title>Conoideocrella luteorostrata (Hypocreales: Clavicipitaceae), a potential biocontrol fungus for elongate hemlock scale in United States Christmas tree production areas.</title>
        <authorList>
            <person name="Barrett H."/>
            <person name="Lovett B."/>
            <person name="Macias A.M."/>
            <person name="Stajich J.E."/>
            <person name="Kasson M.T."/>
        </authorList>
    </citation>
    <scope>NUCLEOTIDE SEQUENCE</scope>
    <source>
        <strain evidence="2">ARSEF 14590</strain>
    </source>
</reference>
<organism evidence="2 3">
    <name type="scientific">Conoideocrella luteorostrata</name>
    <dbReference type="NCBI Taxonomy" id="1105319"/>
    <lineage>
        <taxon>Eukaryota</taxon>
        <taxon>Fungi</taxon>
        <taxon>Dikarya</taxon>
        <taxon>Ascomycota</taxon>
        <taxon>Pezizomycotina</taxon>
        <taxon>Sordariomycetes</taxon>
        <taxon>Hypocreomycetidae</taxon>
        <taxon>Hypocreales</taxon>
        <taxon>Clavicipitaceae</taxon>
        <taxon>Conoideocrella</taxon>
    </lineage>
</organism>
<dbReference type="InterPro" id="IPR037647">
    <property type="entry name" value="HIRIP3"/>
</dbReference>
<evidence type="ECO:0000256" key="1">
    <source>
        <dbReference type="SAM" id="MobiDB-lite"/>
    </source>
</evidence>
<evidence type="ECO:0000313" key="2">
    <source>
        <dbReference type="EMBL" id="KAK2595554.1"/>
    </source>
</evidence>
<dbReference type="Proteomes" id="UP001251528">
    <property type="component" value="Unassembled WGS sequence"/>
</dbReference>
<feature type="compositionally biased region" description="Basic and acidic residues" evidence="1">
    <location>
        <begin position="108"/>
        <end position="128"/>
    </location>
</feature>
<dbReference type="AlphaFoldDB" id="A0AAJ0CM75"/>
<dbReference type="PANTHER" id="PTHR15410">
    <property type="entry name" value="HIRA-INTERACTING PROTEIN 3"/>
    <property type="match status" value="1"/>
</dbReference>
<feature type="compositionally biased region" description="Acidic residues" evidence="1">
    <location>
        <begin position="341"/>
        <end position="359"/>
    </location>
</feature>
<keyword evidence="3" id="KW-1185">Reference proteome</keyword>
<proteinExistence type="predicted"/>
<evidence type="ECO:0000313" key="3">
    <source>
        <dbReference type="Proteomes" id="UP001251528"/>
    </source>
</evidence>
<accession>A0AAJ0CM75</accession>
<evidence type="ECO:0008006" key="4">
    <source>
        <dbReference type="Google" id="ProtNLM"/>
    </source>
</evidence>
<feature type="compositionally biased region" description="Basic and acidic residues" evidence="1">
    <location>
        <begin position="69"/>
        <end position="96"/>
    </location>
</feature>
<feature type="compositionally biased region" description="Basic and acidic residues" evidence="1">
    <location>
        <begin position="139"/>
        <end position="155"/>
    </location>
</feature>
<feature type="region of interest" description="Disordered" evidence="1">
    <location>
        <begin position="69"/>
        <end position="231"/>
    </location>
</feature>
<name>A0AAJ0CM75_9HYPO</name>
<dbReference type="PANTHER" id="PTHR15410:SF2">
    <property type="entry name" value="HIRA-INTERACTING PROTEIN 3"/>
    <property type="match status" value="1"/>
</dbReference>
<comment type="caution">
    <text evidence="2">The sequence shown here is derived from an EMBL/GenBank/DDBJ whole genome shotgun (WGS) entry which is preliminary data.</text>
</comment>
<sequence>MVPSPEELEEALIDGTYQVFTTEPDATTVNKVRKHVEDAQGLEEGFFTNDEWKQKSKALIKEYVDKLLDGWVPEPKEIPAKSKKESKNGIKRHASEDDSTSPKRQKQKNGEAGKRGKDTGSEPSEKPQPKKGTPRRKSKEAGVKSEEESHSDEIKSPSGNTEDSGEDALSSIKVDTSKPPVDEEEEYSDVIDEPTKPKRKKKEAKQASSKPPKPAAKKSGTSATDDPQEAEIKKLQSHLVKCGVRKLWHNELRHCGDDVRAKIRHLKKMLADVGMDGRFSEAKAREIKETRELLADAEAAQEMNALWGMDSGRRASRSKHRSMKLDESEGSDVDAGAGDNGNDDNSDGDGGGDDDDDEGGVSFAARRRRAQADLAFLGDDSDSD</sequence>
<protein>
    <recommendedName>
        <fullName evidence="4">Transcriptional regulator</fullName>
    </recommendedName>
</protein>
<gene>
    <name evidence="2" type="ORF">QQS21_006728</name>
</gene>
<feature type="region of interest" description="Disordered" evidence="1">
    <location>
        <begin position="308"/>
        <end position="365"/>
    </location>
</feature>